<proteinExistence type="predicted"/>
<accession>A0A0C3C0X3</accession>
<sequence length="190" mass="21864">MPEESMEESSQGTDHSKDPCKRYQAIVTSPNVRGDDGGTTHEVISKWFGRHDAILAWGCFNAFKLRSHPERSATHIFCMVAKPRCGGAKLKPKHMLEIDLMALIPLGLVPSELKEDLDLMNADYAKRDRQDRVVTYMTVECEGYFRIRQLLWDEQELLTMREDENWKNIMWNITGVESKYRMVGSNPVAK</sequence>
<protein>
    <submittedName>
        <fullName evidence="2">Uncharacterized protein</fullName>
    </submittedName>
</protein>
<organism evidence="2 3">
    <name type="scientific">Piloderma croceum (strain F 1598)</name>
    <dbReference type="NCBI Taxonomy" id="765440"/>
    <lineage>
        <taxon>Eukaryota</taxon>
        <taxon>Fungi</taxon>
        <taxon>Dikarya</taxon>
        <taxon>Basidiomycota</taxon>
        <taxon>Agaricomycotina</taxon>
        <taxon>Agaricomycetes</taxon>
        <taxon>Agaricomycetidae</taxon>
        <taxon>Atheliales</taxon>
        <taxon>Atheliaceae</taxon>
        <taxon>Piloderma</taxon>
    </lineage>
</organism>
<dbReference type="EMBL" id="KN832991">
    <property type="protein sequence ID" value="KIM83217.1"/>
    <property type="molecule type" value="Genomic_DNA"/>
</dbReference>
<name>A0A0C3C0X3_PILCF</name>
<keyword evidence="3" id="KW-1185">Reference proteome</keyword>
<evidence type="ECO:0000313" key="2">
    <source>
        <dbReference type="EMBL" id="KIM83217.1"/>
    </source>
</evidence>
<gene>
    <name evidence="2" type="ORF">PILCRDRAFT_7177</name>
</gene>
<dbReference type="HOGENOM" id="CLU_1428485_0_0_1"/>
<dbReference type="AlphaFoldDB" id="A0A0C3C0X3"/>
<reference evidence="2 3" key="1">
    <citation type="submission" date="2014-04" db="EMBL/GenBank/DDBJ databases">
        <authorList>
            <consortium name="DOE Joint Genome Institute"/>
            <person name="Kuo A."/>
            <person name="Tarkka M."/>
            <person name="Buscot F."/>
            <person name="Kohler A."/>
            <person name="Nagy L.G."/>
            <person name="Floudas D."/>
            <person name="Copeland A."/>
            <person name="Barry K.W."/>
            <person name="Cichocki N."/>
            <person name="Veneault-Fourrey C."/>
            <person name="LaButti K."/>
            <person name="Lindquist E.A."/>
            <person name="Lipzen A."/>
            <person name="Lundell T."/>
            <person name="Morin E."/>
            <person name="Murat C."/>
            <person name="Sun H."/>
            <person name="Tunlid A."/>
            <person name="Henrissat B."/>
            <person name="Grigoriev I.V."/>
            <person name="Hibbett D.S."/>
            <person name="Martin F."/>
            <person name="Nordberg H.P."/>
            <person name="Cantor M.N."/>
            <person name="Hua S.X."/>
        </authorList>
    </citation>
    <scope>NUCLEOTIDE SEQUENCE [LARGE SCALE GENOMIC DNA]</scope>
    <source>
        <strain evidence="2 3">F 1598</strain>
    </source>
</reference>
<dbReference type="Proteomes" id="UP000054166">
    <property type="component" value="Unassembled WGS sequence"/>
</dbReference>
<feature type="region of interest" description="Disordered" evidence="1">
    <location>
        <begin position="1"/>
        <end position="21"/>
    </location>
</feature>
<dbReference type="InParanoid" id="A0A0C3C0X3"/>
<evidence type="ECO:0000256" key="1">
    <source>
        <dbReference type="SAM" id="MobiDB-lite"/>
    </source>
</evidence>
<evidence type="ECO:0000313" key="3">
    <source>
        <dbReference type="Proteomes" id="UP000054166"/>
    </source>
</evidence>
<reference evidence="3" key="2">
    <citation type="submission" date="2015-01" db="EMBL/GenBank/DDBJ databases">
        <title>Evolutionary Origins and Diversification of the Mycorrhizal Mutualists.</title>
        <authorList>
            <consortium name="DOE Joint Genome Institute"/>
            <consortium name="Mycorrhizal Genomics Consortium"/>
            <person name="Kohler A."/>
            <person name="Kuo A."/>
            <person name="Nagy L.G."/>
            <person name="Floudas D."/>
            <person name="Copeland A."/>
            <person name="Barry K.W."/>
            <person name="Cichocki N."/>
            <person name="Veneault-Fourrey C."/>
            <person name="LaButti K."/>
            <person name="Lindquist E.A."/>
            <person name="Lipzen A."/>
            <person name="Lundell T."/>
            <person name="Morin E."/>
            <person name="Murat C."/>
            <person name="Riley R."/>
            <person name="Ohm R."/>
            <person name="Sun H."/>
            <person name="Tunlid A."/>
            <person name="Henrissat B."/>
            <person name="Grigoriev I.V."/>
            <person name="Hibbett D.S."/>
            <person name="Martin F."/>
        </authorList>
    </citation>
    <scope>NUCLEOTIDE SEQUENCE [LARGE SCALE GENOMIC DNA]</scope>
    <source>
        <strain evidence="3">F 1598</strain>
    </source>
</reference>